<name>A0A383VI25_TETOB</name>
<accession>A0A383VI25</accession>
<organism evidence="2 3">
    <name type="scientific">Tetradesmus obliquus</name>
    <name type="common">Green alga</name>
    <name type="synonym">Acutodesmus obliquus</name>
    <dbReference type="NCBI Taxonomy" id="3088"/>
    <lineage>
        <taxon>Eukaryota</taxon>
        <taxon>Viridiplantae</taxon>
        <taxon>Chlorophyta</taxon>
        <taxon>core chlorophytes</taxon>
        <taxon>Chlorophyceae</taxon>
        <taxon>CS clade</taxon>
        <taxon>Sphaeropleales</taxon>
        <taxon>Scenedesmaceae</taxon>
        <taxon>Tetradesmus</taxon>
    </lineage>
</organism>
<dbReference type="AlphaFoldDB" id="A0A383VI25"/>
<reference evidence="2 3" key="1">
    <citation type="submission" date="2016-10" db="EMBL/GenBank/DDBJ databases">
        <authorList>
            <person name="Cai Z."/>
        </authorList>
    </citation>
    <scope>NUCLEOTIDE SEQUENCE [LARGE SCALE GENOMIC DNA]</scope>
</reference>
<gene>
    <name evidence="2" type="ORF">BQ4739_LOCUS5093</name>
</gene>
<dbReference type="Proteomes" id="UP000256970">
    <property type="component" value="Unassembled WGS sequence"/>
</dbReference>
<dbReference type="EMBL" id="FNXT01000420">
    <property type="protein sequence ID" value="SZX64590.1"/>
    <property type="molecule type" value="Genomic_DNA"/>
</dbReference>
<feature type="compositionally biased region" description="Polar residues" evidence="1">
    <location>
        <begin position="70"/>
        <end position="89"/>
    </location>
</feature>
<evidence type="ECO:0000313" key="2">
    <source>
        <dbReference type="EMBL" id="SZX64590.1"/>
    </source>
</evidence>
<feature type="region of interest" description="Disordered" evidence="1">
    <location>
        <begin position="62"/>
        <end position="89"/>
    </location>
</feature>
<evidence type="ECO:0000313" key="3">
    <source>
        <dbReference type="Proteomes" id="UP000256970"/>
    </source>
</evidence>
<keyword evidence="3" id="KW-1185">Reference proteome</keyword>
<sequence length="164" mass="16090">MTESLSPGSVLEEAVMQALGSSSSSSSSSQRSLLQQELSSASLAAAAAEQLAASGEGFHAVLPGAAGTGDMQSIQQEGHSDAAVQTSSDRASAAIPASSALVKGVAAPVPAFAAISRGMADSTTVPKAAAVQEVDTVDVFTTNPLLALLGASQATGSVQGSSWN</sequence>
<protein>
    <submittedName>
        <fullName evidence="2">Uncharacterized protein</fullName>
    </submittedName>
</protein>
<evidence type="ECO:0000256" key="1">
    <source>
        <dbReference type="SAM" id="MobiDB-lite"/>
    </source>
</evidence>
<proteinExistence type="predicted"/>